<organism evidence="1 2">
    <name type="scientific">Brassica napus</name>
    <name type="common">Rape</name>
    <dbReference type="NCBI Taxonomy" id="3708"/>
    <lineage>
        <taxon>Eukaryota</taxon>
        <taxon>Viridiplantae</taxon>
        <taxon>Streptophyta</taxon>
        <taxon>Embryophyta</taxon>
        <taxon>Tracheophyta</taxon>
        <taxon>Spermatophyta</taxon>
        <taxon>Magnoliopsida</taxon>
        <taxon>eudicotyledons</taxon>
        <taxon>Gunneridae</taxon>
        <taxon>Pentapetalae</taxon>
        <taxon>rosids</taxon>
        <taxon>malvids</taxon>
        <taxon>Brassicales</taxon>
        <taxon>Brassicaceae</taxon>
        <taxon>Brassiceae</taxon>
        <taxon>Brassica</taxon>
    </lineage>
</organism>
<proteinExistence type="predicted"/>
<gene>
    <name evidence="1" type="ORF">HID58_059487</name>
</gene>
<dbReference type="Proteomes" id="UP000824890">
    <property type="component" value="Unassembled WGS sequence"/>
</dbReference>
<name>A0ABQ7ZT42_BRANA</name>
<evidence type="ECO:0008006" key="3">
    <source>
        <dbReference type="Google" id="ProtNLM"/>
    </source>
</evidence>
<reference evidence="1 2" key="1">
    <citation type="submission" date="2021-05" db="EMBL/GenBank/DDBJ databases">
        <title>Genome Assembly of Synthetic Allotetraploid Brassica napus Reveals Homoeologous Exchanges between Subgenomes.</title>
        <authorList>
            <person name="Davis J.T."/>
        </authorList>
    </citation>
    <scope>NUCLEOTIDE SEQUENCE [LARGE SCALE GENOMIC DNA]</scope>
    <source>
        <strain evidence="2">cv. Da-Ae</strain>
        <tissue evidence="1">Seedling</tissue>
    </source>
</reference>
<evidence type="ECO:0000313" key="2">
    <source>
        <dbReference type="Proteomes" id="UP000824890"/>
    </source>
</evidence>
<comment type="caution">
    <text evidence="1">The sequence shown here is derived from an EMBL/GenBank/DDBJ whole genome shotgun (WGS) entry which is preliminary data.</text>
</comment>
<keyword evidence="2" id="KW-1185">Reference proteome</keyword>
<sequence>MSSGGGSNLRCVLADSFEADGDFTSYKEAVTMCCPHVHNRRWRNFAGVGGAPVGDSLAPSPLHILCNVMTREDDKAGAPEDEMVVKEPEHYSKKALGRNRNMKRASSCREREAARLRIRQEKALHLDGPEKGPDATHVRGTYYEEKGDLMSVLMLDEKIPPQVMNNSCVSCKCSHRINISGSENSAASDHDPLQQAHPLETTTAHVLPPCGGSTVEELLVLAFECLLKKARNT</sequence>
<protein>
    <recommendedName>
        <fullName evidence="3">BZIP domain-containing protein</fullName>
    </recommendedName>
</protein>
<evidence type="ECO:0000313" key="1">
    <source>
        <dbReference type="EMBL" id="KAH0883391.1"/>
    </source>
</evidence>
<dbReference type="EMBL" id="JAGKQM010000014">
    <property type="protein sequence ID" value="KAH0883391.1"/>
    <property type="molecule type" value="Genomic_DNA"/>
</dbReference>
<accession>A0ABQ7ZT42</accession>